<protein>
    <submittedName>
        <fullName evidence="2">Uncharacterized protein</fullName>
    </submittedName>
</protein>
<dbReference type="EMBL" id="CP010536">
    <property type="protein sequence ID" value="AJG21445.1"/>
    <property type="molecule type" value="Genomic_DNA"/>
</dbReference>
<proteinExistence type="predicted"/>
<evidence type="ECO:0000313" key="3">
    <source>
        <dbReference type="Proteomes" id="UP000031843"/>
    </source>
</evidence>
<name>A0A0C4YFA8_9BURK</name>
<dbReference type="KEGG" id="cbw:RR42_m4097"/>
<evidence type="ECO:0000313" key="2">
    <source>
        <dbReference type="EMBL" id="AJG21445.1"/>
    </source>
</evidence>
<reference evidence="2 3" key="1">
    <citation type="journal article" date="2015" name="Genome Announc.">
        <title>Complete Genome Sequence of Cupriavidus basilensis 4G11, Isolated from the Oak Ridge Field Research Center Site.</title>
        <authorList>
            <person name="Ray J."/>
            <person name="Waters R.J."/>
            <person name="Skerker J.M."/>
            <person name="Kuehl J.V."/>
            <person name="Price M.N."/>
            <person name="Huang J."/>
            <person name="Chakraborty R."/>
            <person name="Arkin A.P."/>
            <person name="Deutschbauer A."/>
        </authorList>
    </citation>
    <scope>NUCLEOTIDE SEQUENCE [LARGE SCALE GENOMIC DNA]</scope>
    <source>
        <strain evidence="2">4G11</strain>
    </source>
</reference>
<feature type="region of interest" description="Disordered" evidence="1">
    <location>
        <begin position="50"/>
        <end position="70"/>
    </location>
</feature>
<dbReference type="AlphaFoldDB" id="A0A0C4YFA8"/>
<sequence length="70" mass="8078">MESRVHLFSLVAILYSLCCVFGRVRVWRETLPDFQIREVCGITAASRRFDRRPAVSRSSSNSHCHPLPPY</sequence>
<evidence type="ECO:0000256" key="1">
    <source>
        <dbReference type="SAM" id="MobiDB-lite"/>
    </source>
</evidence>
<gene>
    <name evidence="2" type="ORF">RR42_m4097</name>
</gene>
<dbReference type="Proteomes" id="UP000031843">
    <property type="component" value="Chromosome main"/>
</dbReference>
<keyword evidence="3" id="KW-1185">Reference proteome</keyword>
<organism evidence="2 3">
    <name type="scientific">Cupriavidus basilensis</name>
    <dbReference type="NCBI Taxonomy" id="68895"/>
    <lineage>
        <taxon>Bacteria</taxon>
        <taxon>Pseudomonadati</taxon>
        <taxon>Pseudomonadota</taxon>
        <taxon>Betaproteobacteria</taxon>
        <taxon>Burkholderiales</taxon>
        <taxon>Burkholderiaceae</taxon>
        <taxon>Cupriavidus</taxon>
    </lineage>
</organism>
<accession>A0A0C4YFA8</accession>